<dbReference type="InterPro" id="IPR035930">
    <property type="entry name" value="FomD-like_sf"/>
</dbReference>
<dbReference type="PANTHER" id="PTHR39159">
    <property type="match status" value="1"/>
</dbReference>
<accession>A0A9D1HVB1</accession>
<dbReference type="EMBL" id="DVML01000022">
    <property type="protein sequence ID" value="HIU22707.1"/>
    <property type="molecule type" value="Genomic_DNA"/>
</dbReference>
<feature type="domain" description="DUF402" evidence="4">
    <location>
        <begin position="18"/>
        <end position="154"/>
    </location>
</feature>
<dbReference type="InterPro" id="IPR050212">
    <property type="entry name" value="Ntdp-like"/>
</dbReference>
<dbReference type="InterPro" id="IPR016882">
    <property type="entry name" value="SA1684"/>
</dbReference>
<evidence type="ECO:0000256" key="3">
    <source>
        <dbReference type="ARBA" id="ARBA00022842"/>
    </source>
</evidence>
<dbReference type="AlphaFoldDB" id="A0A9D1HVB1"/>
<reference evidence="5" key="1">
    <citation type="submission" date="2020-10" db="EMBL/GenBank/DDBJ databases">
        <authorList>
            <person name="Gilroy R."/>
        </authorList>
    </citation>
    <scope>NUCLEOTIDE SEQUENCE</scope>
    <source>
        <strain evidence="5">CHK197-8231</strain>
    </source>
</reference>
<evidence type="ECO:0000259" key="4">
    <source>
        <dbReference type="Pfam" id="PF04167"/>
    </source>
</evidence>
<evidence type="ECO:0000313" key="5">
    <source>
        <dbReference type="EMBL" id="HIU22707.1"/>
    </source>
</evidence>
<organism evidence="5 6">
    <name type="scientific">Candidatus Fimihabitans intestinipullorum</name>
    <dbReference type="NCBI Taxonomy" id="2840820"/>
    <lineage>
        <taxon>Bacteria</taxon>
        <taxon>Bacillati</taxon>
        <taxon>Mycoplasmatota</taxon>
        <taxon>Mycoplasmatota incertae sedis</taxon>
        <taxon>Candidatus Fimihabitans</taxon>
    </lineage>
</organism>
<gene>
    <name evidence="5" type="ORF">IAD49_03900</name>
</gene>
<dbReference type="Pfam" id="PF04167">
    <property type="entry name" value="DUF402"/>
    <property type="match status" value="1"/>
</dbReference>
<evidence type="ECO:0000256" key="2">
    <source>
        <dbReference type="ARBA" id="ARBA00022801"/>
    </source>
</evidence>
<dbReference type="GO" id="GO:0016787">
    <property type="term" value="F:hydrolase activity"/>
    <property type="evidence" value="ECO:0007669"/>
    <property type="project" value="UniProtKB-KW"/>
</dbReference>
<evidence type="ECO:0000313" key="6">
    <source>
        <dbReference type="Proteomes" id="UP000824087"/>
    </source>
</evidence>
<dbReference type="GO" id="GO:0046872">
    <property type="term" value="F:metal ion binding"/>
    <property type="evidence" value="ECO:0007669"/>
    <property type="project" value="UniProtKB-KW"/>
</dbReference>
<keyword evidence="1" id="KW-0479">Metal-binding</keyword>
<name>A0A9D1HVB1_9BACT</name>
<sequence length="182" mass="21779">MAKLKVGDHLQIQCYKHDGKPHRSWDEAVVLDVKKDYIVFGNYKTMVVESGGNVWRTKEPAIMYFFTKEWFNIIVQLKKTGVTYYCNIATPFIIEENTIKYIDYDLDLRIFPNGSFKVLDRMEYKYHKKIMKYSDDLDRAITFALDDLIDKYKNDFPAFNKKRNLEYYEIYKKLKNGKDDTK</sequence>
<keyword evidence="2" id="KW-0378">Hydrolase</keyword>
<dbReference type="SUPFAM" id="SSF159234">
    <property type="entry name" value="FomD-like"/>
    <property type="match status" value="1"/>
</dbReference>
<evidence type="ECO:0000256" key="1">
    <source>
        <dbReference type="ARBA" id="ARBA00022723"/>
    </source>
</evidence>
<protein>
    <submittedName>
        <fullName evidence="5">DUF402 domain-containing protein</fullName>
    </submittedName>
</protein>
<dbReference type="PIRSF" id="PIRSF028345">
    <property type="entry name" value="UCP028345"/>
    <property type="match status" value="1"/>
</dbReference>
<keyword evidence="3" id="KW-0460">Magnesium</keyword>
<proteinExistence type="predicted"/>
<dbReference type="InterPro" id="IPR007295">
    <property type="entry name" value="DUF402"/>
</dbReference>
<reference evidence="5" key="2">
    <citation type="journal article" date="2021" name="PeerJ">
        <title>Extensive microbial diversity within the chicken gut microbiome revealed by metagenomics and culture.</title>
        <authorList>
            <person name="Gilroy R."/>
            <person name="Ravi A."/>
            <person name="Getino M."/>
            <person name="Pursley I."/>
            <person name="Horton D.L."/>
            <person name="Alikhan N.F."/>
            <person name="Baker D."/>
            <person name="Gharbi K."/>
            <person name="Hall N."/>
            <person name="Watson M."/>
            <person name="Adriaenssens E.M."/>
            <person name="Foster-Nyarko E."/>
            <person name="Jarju S."/>
            <person name="Secka A."/>
            <person name="Antonio M."/>
            <person name="Oren A."/>
            <person name="Chaudhuri R.R."/>
            <person name="La Ragione R."/>
            <person name="Hildebrand F."/>
            <person name="Pallen M.J."/>
        </authorList>
    </citation>
    <scope>NUCLEOTIDE SEQUENCE</scope>
    <source>
        <strain evidence="5">CHK197-8231</strain>
    </source>
</reference>
<dbReference type="Proteomes" id="UP000824087">
    <property type="component" value="Unassembled WGS sequence"/>
</dbReference>
<dbReference type="Gene3D" id="2.40.380.10">
    <property type="entry name" value="FomD-like"/>
    <property type="match status" value="1"/>
</dbReference>
<comment type="caution">
    <text evidence="5">The sequence shown here is derived from an EMBL/GenBank/DDBJ whole genome shotgun (WGS) entry which is preliminary data.</text>
</comment>
<dbReference type="PANTHER" id="PTHR39159:SF1">
    <property type="entry name" value="UPF0374 PROTEIN YGAC"/>
    <property type="match status" value="1"/>
</dbReference>